<dbReference type="Proteomes" id="UP000445696">
    <property type="component" value="Unassembled WGS sequence"/>
</dbReference>
<organism evidence="3 4">
    <name type="scientific">Sneathiella chungangensis</name>
    <dbReference type="NCBI Taxonomy" id="1418234"/>
    <lineage>
        <taxon>Bacteria</taxon>
        <taxon>Pseudomonadati</taxon>
        <taxon>Pseudomonadota</taxon>
        <taxon>Alphaproteobacteria</taxon>
        <taxon>Sneathiellales</taxon>
        <taxon>Sneathiellaceae</taxon>
        <taxon>Sneathiella</taxon>
    </lineage>
</organism>
<comment type="caution">
    <text evidence="3">The sequence shown here is derived from an EMBL/GenBank/DDBJ whole genome shotgun (WGS) entry which is preliminary data.</text>
</comment>
<dbReference type="InterPro" id="IPR011990">
    <property type="entry name" value="TPR-like_helical_dom_sf"/>
</dbReference>
<dbReference type="PROSITE" id="PS51257">
    <property type="entry name" value="PROKAR_LIPOPROTEIN"/>
    <property type="match status" value="1"/>
</dbReference>
<feature type="repeat" description="TPR" evidence="1">
    <location>
        <begin position="502"/>
        <end position="535"/>
    </location>
</feature>
<gene>
    <name evidence="3" type="ORF">GQF03_14030</name>
</gene>
<dbReference type="Gene3D" id="1.25.40.10">
    <property type="entry name" value="Tetratricopeptide repeat domain"/>
    <property type="match status" value="3"/>
</dbReference>
<dbReference type="PROSITE" id="PS50005">
    <property type="entry name" value="TPR"/>
    <property type="match status" value="2"/>
</dbReference>
<dbReference type="Pfam" id="PF13181">
    <property type="entry name" value="TPR_8"/>
    <property type="match status" value="1"/>
</dbReference>
<keyword evidence="2" id="KW-0732">Signal</keyword>
<reference evidence="3 4" key="1">
    <citation type="journal article" date="2014" name="Int. J. Syst. Evol. Microbiol.">
        <title>Sneathiella chungangensis sp. nov., isolated from a marine sand, and emended description of the genus Sneathiella.</title>
        <authorList>
            <person name="Siamphan C."/>
            <person name="Kim H."/>
            <person name="Lee J.S."/>
            <person name="Kim W."/>
        </authorList>
    </citation>
    <scope>NUCLEOTIDE SEQUENCE [LARGE SCALE GENOMIC DNA]</scope>
    <source>
        <strain evidence="3 4">KCTC 32476</strain>
    </source>
</reference>
<evidence type="ECO:0000313" key="4">
    <source>
        <dbReference type="Proteomes" id="UP000445696"/>
    </source>
</evidence>
<dbReference type="PANTHER" id="PTHR12558">
    <property type="entry name" value="CELL DIVISION CYCLE 16,23,27"/>
    <property type="match status" value="1"/>
</dbReference>
<dbReference type="SMART" id="SM00028">
    <property type="entry name" value="TPR"/>
    <property type="match status" value="6"/>
</dbReference>
<evidence type="ECO:0000256" key="1">
    <source>
        <dbReference type="PROSITE-ProRule" id="PRU00339"/>
    </source>
</evidence>
<dbReference type="EMBL" id="WTVA01000015">
    <property type="protein sequence ID" value="MZR23452.1"/>
    <property type="molecule type" value="Genomic_DNA"/>
</dbReference>
<accession>A0A845MIL8</accession>
<dbReference type="PANTHER" id="PTHR12558:SF13">
    <property type="entry name" value="CELL DIVISION CYCLE PROTEIN 27 HOMOLOG"/>
    <property type="match status" value="1"/>
</dbReference>
<sequence>MCKLKRMADAGVKKYKTVFGGVILTVALGACAANSASSERDVLPNAFQDAGGTADAFPSSYFGEYLAGREALREQDAAVALDYFENALRQQKDDSILLGIALQAALAKGDIQRAIALAPEVVKGEGDNSSAYLVLAIDALSRKDFTLAEENLAKTENTGFNVLLKPLLMAWIKLGQGKTDAAIAELDALDKYNGFDALKQYQAALLADVSMDRARADAQYAKSLAGPSGRAVRLVQSYGAYLDRTGRRDEVRALFEDYLDKYPLSPTIQIEMEDLEAGRPLEPIVSSPLDGAAEALYSAASIIGQERAVGVAATYIYFALLLEPDFPMARVLLAETAEDRDKWQEALDLYSDINPQSPYGKNAQIRAAWATYKLGRMDEAKSRLEAVASEYPDDIESLVVLADVSRDAKDWAQAARDYGRAIDRLPTFEERHWSLFYARGIAYEQSKQWPLAEADLLKSLELRPDHPQVLNYLAYSWVDRNENLETAKDMLIKAVSLRPRDGFIVDSLGWLYYRLGEYQNAVIQLEKAVSLEAADPTITDHLADAYWRVGRREEARYQWQRALWLDPADDQVPLITEKLKNGLKDDIKAQN</sequence>
<dbReference type="Pfam" id="PF13432">
    <property type="entry name" value="TPR_16"/>
    <property type="match status" value="2"/>
</dbReference>
<feature type="repeat" description="TPR" evidence="1">
    <location>
        <begin position="536"/>
        <end position="569"/>
    </location>
</feature>
<keyword evidence="1" id="KW-0802">TPR repeat</keyword>
<keyword evidence="4" id="KW-1185">Reference proteome</keyword>
<name>A0A845MIL8_9PROT</name>
<dbReference type="InterPro" id="IPR019734">
    <property type="entry name" value="TPR_rpt"/>
</dbReference>
<feature type="chain" id="PRO_5032884943" evidence="2">
    <location>
        <begin position="33"/>
        <end position="591"/>
    </location>
</feature>
<dbReference type="AlphaFoldDB" id="A0A845MIL8"/>
<evidence type="ECO:0000256" key="2">
    <source>
        <dbReference type="SAM" id="SignalP"/>
    </source>
</evidence>
<dbReference type="SUPFAM" id="SSF48452">
    <property type="entry name" value="TPR-like"/>
    <property type="match status" value="2"/>
</dbReference>
<proteinExistence type="predicted"/>
<feature type="signal peptide" evidence="2">
    <location>
        <begin position="1"/>
        <end position="32"/>
    </location>
</feature>
<evidence type="ECO:0000313" key="3">
    <source>
        <dbReference type="EMBL" id="MZR23452.1"/>
    </source>
</evidence>
<protein>
    <submittedName>
        <fullName evidence="3">Tetratricopeptide repeat protein</fullName>
    </submittedName>
</protein>